<dbReference type="AlphaFoldDB" id="A0AAP9YIX4"/>
<protein>
    <recommendedName>
        <fullName evidence="5">DNA-binding protein</fullName>
    </recommendedName>
</protein>
<geneLocation type="plasmid" evidence="3 4">
    <name>unnamed4</name>
</geneLocation>
<sequence>MSGPDRQNPTAPYMPALTIGRMAKLYGLHRSTLHEAVARGRISAGFDGKGQRVIDLSEMIRVYGEPPGCPTPPDTSPTPSPDTAPTPTVGELSGLLEELRLLRQEVRELREAMLLLEHKPVIPPAVEVKKAESFADLLRDLDGN</sequence>
<gene>
    <name evidence="3" type="ORF">GKQ51_23990</name>
</gene>
<evidence type="ECO:0000313" key="3">
    <source>
        <dbReference type="EMBL" id="QQE91388.1"/>
    </source>
</evidence>
<dbReference type="Proteomes" id="UP000596192">
    <property type="component" value="Plasmid unnamed4"/>
</dbReference>
<feature type="region of interest" description="Disordered" evidence="2">
    <location>
        <begin position="62"/>
        <end position="90"/>
    </location>
</feature>
<evidence type="ECO:0000256" key="1">
    <source>
        <dbReference type="SAM" id="Coils"/>
    </source>
</evidence>
<accession>A0AAP9YIX4</accession>
<reference evidence="3 4" key="1">
    <citation type="submission" date="2020-12" db="EMBL/GenBank/DDBJ databases">
        <title>Genomic Analysis and Response surface optimization of nitrogen-fixing conditions for A. chroococcum strain HR1, Isolation from rhizosphere soil.</title>
        <authorList>
            <person name="Li J."/>
            <person name="Yang H."/>
            <person name="Liu H."/>
            <person name="Wang C."/>
            <person name="Tian Y."/>
            <person name="Lu X.Y."/>
        </authorList>
    </citation>
    <scope>NUCLEOTIDE SEQUENCE [LARGE SCALE GENOMIC DNA]</scope>
    <source>
        <strain evidence="3 4">HR1</strain>
        <plasmid evidence="3 4">unnamed4</plasmid>
    </source>
</reference>
<evidence type="ECO:0008006" key="5">
    <source>
        <dbReference type="Google" id="ProtNLM"/>
    </source>
</evidence>
<keyword evidence="3" id="KW-0614">Plasmid</keyword>
<feature type="coiled-coil region" evidence="1">
    <location>
        <begin position="92"/>
        <end position="119"/>
    </location>
</feature>
<name>A0AAP9YIX4_9GAMM</name>
<feature type="compositionally biased region" description="Pro residues" evidence="2">
    <location>
        <begin position="67"/>
        <end position="84"/>
    </location>
</feature>
<organism evidence="3 4">
    <name type="scientific">Azotobacter chroococcum</name>
    <dbReference type="NCBI Taxonomy" id="353"/>
    <lineage>
        <taxon>Bacteria</taxon>
        <taxon>Pseudomonadati</taxon>
        <taxon>Pseudomonadota</taxon>
        <taxon>Gammaproteobacteria</taxon>
        <taxon>Pseudomonadales</taxon>
        <taxon>Pseudomonadaceae</taxon>
        <taxon>Azotobacter</taxon>
    </lineage>
</organism>
<dbReference type="EMBL" id="CP066314">
    <property type="protein sequence ID" value="QQE91388.1"/>
    <property type="molecule type" value="Genomic_DNA"/>
</dbReference>
<keyword evidence="1" id="KW-0175">Coiled coil</keyword>
<proteinExistence type="predicted"/>
<evidence type="ECO:0000313" key="4">
    <source>
        <dbReference type="Proteomes" id="UP000596192"/>
    </source>
</evidence>
<evidence type="ECO:0000256" key="2">
    <source>
        <dbReference type="SAM" id="MobiDB-lite"/>
    </source>
</evidence>